<dbReference type="OrthoDB" id="1684416at2759"/>
<reference evidence="7" key="1">
    <citation type="submission" date="2025-05" db="UniProtKB">
        <authorList>
            <consortium name="RefSeq"/>
        </authorList>
    </citation>
    <scope>NUCLEOTIDE SEQUENCE [LARGE SCALE GENOMIC DNA]</scope>
    <source>
        <strain evidence="7">14028-0561.14</strain>
    </source>
</reference>
<evidence type="ECO:0000256" key="4">
    <source>
        <dbReference type="ARBA" id="ARBA00023212"/>
    </source>
</evidence>
<evidence type="ECO:0000256" key="1">
    <source>
        <dbReference type="ARBA" id="ARBA00004245"/>
    </source>
</evidence>
<feature type="region of interest" description="Disordered" evidence="5">
    <location>
        <begin position="208"/>
        <end position="252"/>
    </location>
</feature>
<dbReference type="Pfam" id="PF06886">
    <property type="entry name" value="TPX2"/>
    <property type="match status" value="2"/>
</dbReference>
<accession>A0A6P4IRQ6</accession>
<dbReference type="GeneID" id="108077369"/>
<evidence type="ECO:0000256" key="3">
    <source>
        <dbReference type="ARBA" id="ARBA00022490"/>
    </source>
</evidence>
<name>A0A6P4IRQ6_DROKI</name>
<evidence type="ECO:0000313" key="7">
    <source>
        <dbReference type="Proteomes" id="UP001652661"/>
    </source>
</evidence>
<feature type="region of interest" description="Disordered" evidence="5">
    <location>
        <begin position="151"/>
        <end position="185"/>
    </location>
</feature>
<dbReference type="Proteomes" id="UP001652661">
    <property type="component" value="Chromosome 2L"/>
</dbReference>
<evidence type="ECO:0000256" key="5">
    <source>
        <dbReference type="SAM" id="MobiDB-lite"/>
    </source>
</evidence>
<comment type="subcellular location">
    <subcellularLocation>
        <location evidence="1">Cytoplasm</location>
        <location evidence="1">Cytoskeleton</location>
    </subcellularLocation>
</comment>
<dbReference type="AlphaFoldDB" id="A0A6P4IRQ6"/>
<reference evidence="8" key="2">
    <citation type="submission" date="2025-08" db="UniProtKB">
        <authorList>
            <consortium name="RefSeq"/>
        </authorList>
    </citation>
    <scope>IDENTIFICATION</scope>
    <source>
        <strain evidence="8">14028-0561.14</strain>
        <tissue evidence="8">Whole fly</tissue>
    </source>
</reference>
<feature type="compositionally biased region" description="Basic and acidic residues" evidence="5">
    <location>
        <begin position="212"/>
        <end position="232"/>
    </location>
</feature>
<dbReference type="GO" id="GO:0005856">
    <property type="term" value="C:cytoskeleton"/>
    <property type="evidence" value="ECO:0007669"/>
    <property type="project" value="UniProtKB-SubCell"/>
</dbReference>
<keyword evidence="7" id="KW-1185">Reference proteome</keyword>
<evidence type="ECO:0000256" key="2">
    <source>
        <dbReference type="ARBA" id="ARBA00005885"/>
    </source>
</evidence>
<evidence type="ECO:0000259" key="6">
    <source>
        <dbReference type="Pfam" id="PF06886"/>
    </source>
</evidence>
<feature type="domain" description="TPX2 C-terminal" evidence="6">
    <location>
        <begin position="79"/>
        <end position="113"/>
    </location>
</feature>
<gene>
    <name evidence="8" type="primary">LOC108077369</name>
</gene>
<dbReference type="RefSeq" id="XP_017026154.1">
    <property type="nucleotide sequence ID" value="XM_017170665.3"/>
</dbReference>
<feature type="domain" description="TPX2 C-terminal" evidence="6">
    <location>
        <begin position="190"/>
        <end position="246"/>
    </location>
</feature>
<comment type="similarity">
    <text evidence="2">Belongs to the TPX2 family.</text>
</comment>
<sequence length="252" mass="30558">MEYKWELSEVSGWFCPKENIEVPGKESLRLKQHPKQDAKAQKLPNVLVETGYKFKNEKITLIPQFLPPQAYRYKDIYSSRQDQRIQRCIEQERKQREFHSRPMPNFRQVHERQAMRTVTHRITMPVTPNVLRNSLEMELKRRQREQQLLRQREEEAKLQRQQSLRAKPIPSSSRQPLKPVNRQSVKVEPFNLTAEQRVQQRRVYNIQNSHMQEMKRRELEEQRQREEREANHRQRQLTTFRARPNPFAGTAR</sequence>
<proteinExistence type="inferred from homology"/>
<evidence type="ECO:0000313" key="8">
    <source>
        <dbReference type="RefSeq" id="XP_017026154.1"/>
    </source>
</evidence>
<dbReference type="OMA" id="SKAEYNW"/>
<keyword evidence="4" id="KW-0206">Cytoskeleton</keyword>
<protein>
    <recommendedName>
        <fullName evidence="6">TPX2 C-terminal domain-containing protein</fullName>
    </recommendedName>
</protein>
<organism evidence="7 8">
    <name type="scientific">Drosophila kikkawai</name>
    <name type="common">Fruit fly</name>
    <dbReference type="NCBI Taxonomy" id="30033"/>
    <lineage>
        <taxon>Eukaryota</taxon>
        <taxon>Metazoa</taxon>
        <taxon>Ecdysozoa</taxon>
        <taxon>Arthropoda</taxon>
        <taxon>Hexapoda</taxon>
        <taxon>Insecta</taxon>
        <taxon>Pterygota</taxon>
        <taxon>Neoptera</taxon>
        <taxon>Endopterygota</taxon>
        <taxon>Diptera</taxon>
        <taxon>Brachycera</taxon>
        <taxon>Muscomorpha</taxon>
        <taxon>Ephydroidea</taxon>
        <taxon>Drosophilidae</taxon>
        <taxon>Drosophila</taxon>
        <taxon>Sophophora</taxon>
    </lineage>
</organism>
<keyword evidence="3" id="KW-0963">Cytoplasm</keyword>
<dbReference type="InterPro" id="IPR027329">
    <property type="entry name" value="TPX2_C"/>
</dbReference>